<protein>
    <submittedName>
        <fullName evidence="1">TetR/AcrR family transcriptional regulator</fullName>
    </submittedName>
</protein>
<accession>A0A4R9BJ32</accession>
<reference evidence="1 2" key="1">
    <citation type="submission" date="2019-03" db="EMBL/GenBank/DDBJ databases">
        <title>Genomics of glacier-inhabiting Cryobacterium strains.</title>
        <authorList>
            <person name="Liu Q."/>
            <person name="Xin Y.-H."/>
        </authorList>
    </citation>
    <scope>NUCLEOTIDE SEQUENCE [LARGE SCALE GENOMIC DNA]</scope>
    <source>
        <strain evidence="1 2">Sr59</strain>
    </source>
</reference>
<organism evidence="1 2">
    <name type="scientific">Cryobacterium lactosi</name>
    <dbReference type="NCBI Taxonomy" id="1259202"/>
    <lineage>
        <taxon>Bacteria</taxon>
        <taxon>Bacillati</taxon>
        <taxon>Actinomycetota</taxon>
        <taxon>Actinomycetes</taxon>
        <taxon>Micrococcales</taxon>
        <taxon>Microbacteriaceae</taxon>
        <taxon>Cryobacterium</taxon>
    </lineage>
</organism>
<comment type="caution">
    <text evidence="1">The sequence shown here is derived from an EMBL/GenBank/DDBJ whole genome shotgun (WGS) entry which is preliminary data.</text>
</comment>
<evidence type="ECO:0000313" key="2">
    <source>
        <dbReference type="Proteomes" id="UP000298468"/>
    </source>
</evidence>
<dbReference type="RefSeq" id="WP_134641986.1">
    <property type="nucleotide sequence ID" value="NZ_SOHM01000034.1"/>
</dbReference>
<dbReference type="Gene3D" id="1.10.357.10">
    <property type="entry name" value="Tetracycline Repressor, domain 2"/>
    <property type="match status" value="1"/>
</dbReference>
<sequence>MGRQPQPEIADQLLDRCTDHALAFGLPDRLEPFVQATGVSARMLLYHFGSRDELSVAVLRRARQRQLTSFGMLLRVVPGEDYTETLGRAWVSMTGPDGKSFLRMFGQLREQRERSLWPGFRRLATTDWLGPLETGLASIGRAGSSTMVLAVIRGLMMDLDATADVARVDRAFHELLCSLNPAAPAPPERG</sequence>
<proteinExistence type="predicted"/>
<keyword evidence="2" id="KW-1185">Reference proteome</keyword>
<dbReference type="EMBL" id="SOHM01000034">
    <property type="protein sequence ID" value="TFD85771.1"/>
    <property type="molecule type" value="Genomic_DNA"/>
</dbReference>
<dbReference type="AlphaFoldDB" id="A0A4R9BJ32"/>
<evidence type="ECO:0000313" key="1">
    <source>
        <dbReference type="EMBL" id="TFD85771.1"/>
    </source>
</evidence>
<name>A0A4R9BJ32_9MICO</name>
<dbReference type="OrthoDB" id="5177743at2"/>
<dbReference type="Proteomes" id="UP000298468">
    <property type="component" value="Unassembled WGS sequence"/>
</dbReference>
<gene>
    <name evidence="1" type="ORF">E3T61_16705</name>
</gene>
<dbReference type="InterPro" id="IPR009057">
    <property type="entry name" value="Homeodomain-like_sf"/>
</dbReference>
<dbReference type="SUPFAM" id="SSF46689">
    <property type="entry name" value="Homeodomain-like"/>
    <property type="match status" value="1"/>
</dbReference>